<dbReference type="AlphaFoldDB" id="I4DBL6"/>
<dbReference type="eggNOG" id="ENOG5032ZJH">
    <property type="taxonomic scope" value="Bacteria"/>
</dbReference>
<keyword evidence="2" id="KW-1185">Reference proteome</keyword>
<dbReference type="OrthoDB" id="3034917at2"/>
<evidence type="ECO:0000313" key="1">
    <source>
        <dbReference type="EMBL" id="AFM43190.1"/>
    </source>
</evidence>
<dbReference type="Pfam" id="PF14276">
    <property type="entry name" value="DUF4363"/>
    <property type="match status" value="1"/>
</dbReference>
<organism evidence="1 2">
    <name type="scientific">Desulfosporosinus acidiphilus (strain DSM 22704 / JCM 16185 / SJ4)</name>
    <dbReference type="NCBI Taxonomy" id="646529"/>
    <lineage>
        <taxon>Bacteria</taxon>
        <taxon>Bacillati</taxon>
        <taxon>Bacillota</taxon>
        <taxon>Clostridia</taxon>
        <taxon>Eubacteriales</taxon>
        <taxon>Desulfitobacteriaceae</taxon>
        <taxon>Desulfosporosinus</taxon>
    </lineage>
</organism>
<dbReference type="InterPro" id="IPR025373">
    <property type="entry name" value="DUF4363"/>
</dbReference>
<sequence length="126" mass="14745">MRTLPTIFVIVVLLLGGSFLSYQYIQRTTQNLHSQVSTVEQSISNKQWDAAQSKLRETQQHWDKNKFWWTILLDHQEIDKIDLSLTRLDKYLLTQNLSLSLVEVSTLELLFDHISSSEQLNLENIL</sequence>
<dbReference type="STRING" id="646529.Desaci_4340"/>
<dbReference type="RefSeq" id="WP_014829176.1">
    <property type="nucleotide sequence ID" value="NC_018068.1"/>
</dbReference>
<name>I4DBL6_DESAJ</name>
<accession>I4DBL6</accession>
<dbReference type="KEGG" id="dai:Desaci_4340"/>
<dbReference type="HOGENOM" id="CLU_156635_0_0_9"/>
<gene>
    <name evidence="1" type="ordered locus">Desaci_4340</name>
</gene>
<protein>
    <recommendedName>
        <fullName evidence="3">DUF4363 family protein</fullName>
    </recommendedName>
</protein>
<reference evidence="1 2" key="1">
    <citation type="journal article" date="2012" name="J. Bacteriol.">
        <title>Complete genome sequences of Desulfosporosinus orientis DSM765T, Desulfosporosinus youngiae DSM17734T, Desulfosporosinus meridiei DSM13257T, and Desulfosporosinus acidiphilus DSM22704T.</title>
        <authorList>
            <person name="Pester M."/>
            <person name="Brambilla E."/>
            <person name="Alazard D."/>
            <person name="Rattei T."/>
            <person name="Weinmaier T."/>
            <person name="Han J."/>
            <person name="Lucas S."/>
            <person name="Lapidus A."/>
            <person name="Cheng J.F."/>
            <person name="Goodwin L."/>
            <person name="Pitluck S."/>
            <person name="Peters L."/>
            <person name="Ovchinnikova G."/>
            <person name="Teshima H."/>
            <person name="Detter J.C."/>
            <person name="Han C.S."/>
            <person name="Tapia R."/>
            <person name="Land M.L."/>
            <person name="Hauser L."/>
            <person name="Kyrpides N.C."/>
            <person name="Ivanova N.N."/>
            <person name="Pagani I."/>
            <person name="Huntmann M."/>
            <person name="Wei C.L."/>
            <person name="Davenport K.W."/>
            <person name="Daligault H."/>
            <person name="Chain P.S."/>
            <person name="Chen A."/>
            <person name="Mavromatis K."/>
            <person name="Markowitz V."/>
            <person name="Szeto E."/>
            <person name="Mikhailova N."/>
            <person name="Pati A."/>
            <person name="Wagner M."/>
            <person name="Woyke T."/>
            <person name="Ollivier B."/>
            <person name="Klenk H.P."/>
            <person name="Spring S."/>
            <person name="Loy A."/>
        </authorList>
    </citation>
    <scope>NUCLEOTIDE SEQUENCE [LARGE SCALE GENOMIC DNA]</scope>
    <source>
        <strain evidence="2">DSM 22704 / JCM 16185 / SJ4</strain>
    </source>
</reference>
<proteinExistence type="predicted"/>
<dbReference type="Proteomes" id="UP000002892">
    <property type="component" value="Chromosome"/>
</dbReference>
<dbReference type="EMBL" id="CP003639">
    <property type="protein sequence ID" value="AFM43190.1"/>
    <property type="molecule type" value="Genomic_DNA"/>
</dbReference>
<evidence type="ECO:0008006" key="3">
    <source>
        <dbReference type="Google" id="ProtNLM"/>
    </source>
</evidence>
<evidence type="ECO:0000313" key="2">
    <source>
        <dbReference type="Proteomes" id="UP000002892"/>
    </source>
</evidence>